<dbReference type="EMBL" id="CP053587">
    <property type="protein sequence ID" value="WNZ27883.1"/>
    <property type="molecule type" value="Genomic_DNA"/>
</dbReference>
<evidence type="ECO:0000313" key="2">
    <source>
        <dbReference type="EMBL" id="WNZ27883.1"/>
    </source>
</evidence>
<gene>
    <name evidence="1" type="ORF">HJG54_28675</name>
    <name evidence="2" type="ORF">HJG54_34225</name>
</gene>
<dbReference type="EMBL" id="CP053587">
    <property type="protein sequence ID" value="WNZ26904.1"/>
    <property type="molecule type" value="Genomic_DNA"/>
</dbReference>
<dbReference type="RefSeq" id="WP_316436403.1">
    <property type="nucleotide sequence ID" value="NZ_CP053587.1"/>
</dbReference>
<name>A0AA96WLT3_9CYAN</name>
<evidence type="ECO:0000313" key="1">
    <source>
        <dbReference type="EMBL" id="WNZ26904.1"/>
    </source>
</evidence>
<reference evidence="2" key="1">
    <citation type="submission" date="2020-05" db="EMBL/GenBank/DDBJ databases">
        <authorList>
            <person name="Zhu T."/>
            <person name="Keshari N."/>
            <person name="Lu X."/>
        </authorList>
    </citation>
    <scope>NUCLEOTIDE SEQUENCE</scope>
    <source>
        <strain evidence="2">NK1-12</strain>
    </source>
</reference>
<dbReference type="AlphaFoldDB" id="A0AA96WLT3"/>
<protein>
    <submittedName>
        <fullName evidence="2">Uncharacterized protein</fullName>
    </submittedName>
</protein>
<organism evidence="2">
    <name type="scientific">Leptolyngbya sp. NK1-12</name>
    <dbReference type="NCBI Taxonomy" id="2547451"/>
    <lineage>
        <taxon>Bacteria</taxon>
        <taxon>Bacillati</taxon>
        <taxon>Cyanobacteriota</taxon>
        <taxon>Cyanophyceae</taxon>
        <taxon>Leptolyngbyales</taxon>
        <taxon>Leptolyngbyaceae</taxon>
        <taxon>Leptolyngbya group</taxon>
        <taxon>Leptolyngbya</taxon>
    </lineage>
</organism>
<proteinExistence type="predicted"/>
<accession>A0AA96WLT3</accession>
<sequence length="142" mass="16454">MNFKTAHLNVNYTPRSTQILRSLDLRMVKNRLLDMGYEKILLSGALIEQFSEGIYLFVDDDVVHWLEAYLHLEELLLAKEPYQHAAFLNDGALTIKADVEFRYCPGLNIANLVTYNASIAADQYIWWWRNIAYKILNLSVGK</sequence>